<dbReference type="OrthoDB" id="3432781at2759"/>
<proteinExistence type="predicted"/>
<organism evidence="1 2">
    <name type="scientific">Viridothelium virens</name>
    <name type="common">Speckled blister lichen</name>
    <name type="synonym">Trypethelium virens</name>
    <dbReference type="NCBI Taxonomy" id="1048519"/>
    <lineage>
        <taxon>Eukaryota</taxon>
        <taxon>Fungi</taxon>
        <taxon>Dikarya</taxon>
        <taxon>Ascomycota</taxon>
        <taxon>Pezizomycotina</taxon>
        <taxon>Dothideomycetes</taxon>
        <taxon>Dothideomycetes incertae sedis</taxon>
        <taxon>Trypetheliales</taxon>
        <taxon>Trypetheliaceae</taxon>
        <taxon>Viridothelium</taxon>
    </lineage>
</organism>
<evidence type="ECO:0000313" key="2">
    <source>
        <dbReference type="Proteomes" id="UP000800092"/>
    </source>
</evidence>
<dbReference type="AlphaFoldDB" id="A0A6A6GVQ4"/>
<dbReference type="Proteomes" id="UP000800092">
    <property type="component" value="Unassembled WGS sequence"/>
</dbReference>
<name>A0A6A6GVQ4_VIRVR</name>
<evidence type="ECO:0000313" key="1">
    <source>
        <dbReference type="EMBL" id="KAF2229864.1"/>
    </source>
</evidence>
<sequence length="354" mass="39908">MQPTVSYNLHTDVELPPCEGPKLKRFRNPVGNICFKRLLSSSTETSSDSSSSTASSISGGHGHVFEVEIDGESFALKIFKFVPINKARRSFGPAFRRRVDDYLLTYHSDPFFAECRAYGRINEERASKGWKGRDFAARCHGFIALPAATYEDILVDQFGITDWSRDKEDRQVSKAERQPFRALVKTLVETPITIKNPPTMLRDLKKLRSLGVFQRDIYARNYKDGLLVDFSLAWTKPHWHWDLLNTKEKEKMSMIKTMFAIQTSSSRTASYPPALLPSTAVGTSNSLAYLTGSPPSSASPFSFLLNHWFRIVPEIPPILKDPSAEWVRSSLRSSMRVALEAMGSIEGDEALFLL</sequence>
<protein>
    <submittedName>
        <fullName evidence="1">Uncharacterized protein</fullName>
    </submittedName>
</protein>
<reference evidence="1" key="1">
    <citation type="journal article" date="2020" name="Stud. Mycol.">
        <title>101 Dothideomycetes genomes: a test case for predicting lifestyles and emergence of pathogens.</title>
        <authorList>
            <person name="Haridas S."/>
            <person name="Albert R."/>
            <person name="Binder M."/>
            <person name="Bloem J."/>
            <person name="Labutti K."/>
            <person name="Salamov A."/>
            <person name="Andreopoulos B."/>
            <person name="Baker S."/>
            <person name="Barry K."/>
            <person name="Bills G."/>
            <person name="Bluhm B."/>
            <person name="Cannon C."/>
            <person name="Castanera R."/>
            <person name="Culley D."/>
            <person name="Daum C."/>
            <person name="Ezra D."/>
            <person name="Gonzalez J."/>
            <person name="Henrissat B."/>
            <person name="Kuo A."/>
            <person name="Liang C."/>
            <person name="Lipzen A."/>
            <person name="Lutzoni F."/>
            <person name="Magnuson J."/>
            <person name="Mondo S."/>
            <person name="Nolan M."/>
            <person name="Ohm R."/>
            <person name="Pangilinan J."/>
            <person name="Park H.-J."/>
            <person name="Ramirez L."/>
            <person name="Alfaro M."/>
            <person name="Sun H."/>
            <person name="Tritt A."/>
            <person name="Yoshinaga Y."/>
            <person name="Zwiers L.-H."/>
            <person name="Turgeon B."/>
            <person name="Goodwin S."/>
            <person name="Spatafora J."/>
            <person name="Crous P."/>
            <person name="Grigoriev I."/>
        </authorList>
    </citation>
    <scope>NUCLEOTIDE SEQUENCE</scope>
    <source>
        <strain evidence="1">Tuck. ex Michener</strain>
    </source>
</reference>
<dbReference type="InterPro" id="IPR025213">
    <property type="entry name" value="Sim4_Fta2"/>
</dbReference>
<gene>
    <name evidence="1" type="ORF">EV356DRAFT_536888</name>
</gene>
<dbReference type="EMBL" id="ML991852">
    <property type="protein sequence ID" value="KAF2229864.1"/>
    <property type="molecule type" value="Genomic_DNA"/>
</dbReference>
<dbReference type="Pfam" id="PF13095">
    <property type="entry name" value="FTA2"/>
    <property type="match status" value="1"/>
</dbReference>
<accession>A0A6A6GVQ4</accession>
<keyword evidence="2" id="KW-1185">Reference proteome</keyword>